<evidence type="ECO:0000256" key="3">
    <source>
        <dbReference type="ARBA" id="ARBA00022989"/>
    </source>
</evidence>
<dbReference type="KEGG" id="bbev:BBEV_0325"/>
<reference evidence="6 7" key="1">
    <citation type="submission" date="2015-08" db="EMBL/GenBank/DDBJ databases">
        <title>The complete genome sequence of Bacillus beveridgei MLTeJB.</title>
        <authorList>
            <person name="Hanson T.E."/>
            <person name="Mesa C."/>
            <person name="Basesman S.M."/>
            <person name="Oremland R.S."/>
        </authorList>
    </citation>
    <scope>NUCLEOTIDE SEQUENCE [LARGE SCALE GENOMIC DNA]</scope>
    <source>
        <strain evidence="6 7">MLTeJB</strain>
    </source>
</reference>
<keyword evidence="7" id="KW-1185">Reference proteome</keyword>
<keyword evidence="4 5" id="KW-0472">Membrane</keyword>
<dbReference type="InterPro" id="IPR019109">
    <property type="entry name" value="MamF_MmsF"/>
</dbReference>
<accession>A0A1D7QRV1</accession>
<evidence type="ECO:0000256" key="2">
    <source>
        <dbReference type="ARBA" id="ARBA00022692"/>
    </source>
</evidence>
<dbReference type="RefSeq" id="WP_069363864.1">
    <property type="nucleotide sequence ID" value="NZ_CP012502.1"/>
</dbReference>
<dbReference type="Pfam" id="PF09685">
    <property type="entry name" value="MamF_MmsF"/>
    <property type="match status" value="1"/>
</dbReference>
<evidence type="ECO:0000313" key="6">
    <source>
        <dbReference type="EMBL" id="AOM81719.1"/>
    </source>
</evidence>
<comment type="subcellular location">
    <subcellularLocation>
        <location evidence="1">Membrane</location>
        <topology evidence="1">Multi-pass membrane protein</topology>
    </subcellularLocation>
</comment>
<gene>
    <name evidence="6" type="ORF">BBEV_0325</name>
</gene>
<evidence type="ECO:0000256" key="5">
    <source>
        <dbReference type="SAM" id="Phobius"/>
    </source>
</evidence>
<evidence type="ECO:0000256" key="4">
    <source>
        <dbReference type="ARBA" id="ARBA00023136"/>
    </source>
</evidence>
<name>A0A1D7QRV1_9BACI</name>
<keyword evidence="3 5" id="KW-1133">Transmembrane helix</keyword>
<feature type="transmembrane region" description="Helical" evidence="5">
    <location>
        <begin position="83"/>
        <end position="112"/>
    </location>
</feature>
<organism evidence="6 7">
    <name type="scientific">Salisediminibacterium beveridgei</name>
    <dbReference type="NCBI Taxonomy" id="632773"/>
    <lineage>
        <taxon>Bacteria</taxon>
        <taxon>Bacillati</taxon>
        <taxon>Bacillota</taxon>
        <taxon>Bacilli</taxon>
        <taxon>Bacillales</taxon>
        <taxon>Bacillaceae</taxon>
        <taxon>Salisediminibacterium</taxon>
    </lineage>
</organism>
<evidence type="ECO:0000256" key="1">
    <source>
        <dbReference type="ARBA" id="ARBA00004141"/>
    </source>
</evidence>
<dbReference type="AlphaFoldDB" id="A0A1D7QRV1"/>
<sequence>MSDDMGSTVKSGSSDAEDNKVMAVLAYLGILVLVPLLAAKESRFAQYHANQGLVLFIAGIGGFIVLSIFSTITSMILGNIPVLGALVGLFLGGLLYFIAWIAVMILVIMGILNAVKGEEKPLPVIGKYNLLKLDQGGQSA</sequence>
<dbReference type="EMBL" id="CP012502">
    <property type="protein sequence ID" value="AOM81719.1"/>
    <property type="molecule type" value="Genomic_DNA"/>
</dbReference>
<keyword evidence="2 5" id="KW-0812">Transmembrane</keyword>
<evidence type="ECO:0008006" key="8">
    <source>
        <dbReference type="Google" id="ProtNLM"/>
    </source>
</evidence>
<evidence type="ECO:0000313" key="7">
    <source>
        <dbReference type="Proteomes" id="UP000094463"/>
    </source>
</evidence>
<dbReference type="STRING" id="632773.BBEV_0325"/>
<dbReference type="Proteomes" id="UP000094463">
    <property type="component" value="Chromosome"/>
</dbReference>
<feature type="transmembrane region" description="Helical" evidence="5">
    <location>
        <begin position="51"/>
        <end position="77"/>
    </location>
</feature>
<feature type="transmembrane region" description="Helical" evidence="5">
    <location>
        <begin position="20"/>
        <end position="39"/>
    </location>
</feature>
<protein>
    <recommendedName>
        <fullName evidence="8">Chloroplast import component protein (Tic20)</fullName>
    </recommendedName>
</protein>
<proteinExistence type="predicted"/>